<dbReference type="EMBL" id="FO818640">
    <property type="protein sequence ID" value="CDM95964.1"/>
    <property type="molecule type" value="Genomic_DNA"/>
</dbReference>
<dbReference type="AlphaFoldDB" id="A0A9P1P051"/>
<dbReference type="RefSeq" id="WP_006624895.1">
    <property type="nucleotide sequence ID" value="NZ_FO818640.1"/>
</dbReference>
<proteinExistence type="predicted"/>
<dbReference type="CDD" id="cd11532">
    <property type="entry name" value="NTP-PPase_COG4997"/>
    <property type="match status" value="1"/>
</dbReference>
<evidence type="ECO:0008006" key="3">
    <source>
        <dbReference type="Google" id="ProtNLM"/>
    </source>
</evidence>
<gene>
    <name evidence="1" type="ORF">ARTHRO_40370</name>
</gene>
<dbReference type="SUPFAM" id="SSF101386">
    <property type="entry name" value="all-alpha NTP pyrophosphatases"/>
    <property type="match status" value="1"/>
</dbReference>
<evidence type="ECO:0000313" key="1">
    <source>
        <dbReference type="EMBL" id="CDM95964.1"/>
    </source>
</evidence>
<protein>
    <recommendedName>
        <fullName evidence="3">Nucleotide pyrophosphohydrolase</fullName>
    </recommendedName>
</protein>
<dbReference type="Proteomes" id="UP000032946">
    <property type="component" value="Chromosome"/>
</dbReference>
<organism evidence="1 2">
    <name type="scientific">Limnospira indica PCC 8005</name>
    <dbReference type="NCBI Taxonomy" id="376219"/>
    <lineage>
        <taxon>Bacteria</taxon>
        <taxon>Bacillati</taxon>
        <taxon>Cyanobacteriota</taxon>
        <taxon>Cyanophyceae</taxon>
        <taxon>Oscillatoriophycideae</taxon>
        <taxon>Oscillatoriales</taxon>
        <taxon>Sirenicapillariaceae</taxon>
        <taxon>Limnospira</taxon>
    </lineage>
</organism>
<accession>A0A9P1P051</accession>
<keyword evidence="2" id="KW-1185">Reference proteome</keyword>
<name>A0A9P1P051_9CYAN</name>
<evidence type="ECO:0000313" key="2">
    <source>
        <dbReference type="Proteomes" id="UP000032946"/>
    </source>
</evidence>
<reference evidence="1 2" key="1">
    <citation type="submission" date="2014-02" db="EMBL/GenBank/DDBJ databases">
        <authorList>
            <person name="Genoscope - CEA"/>
        </authorList>
    </citation>
    <scope>NUCLEOTIDE SEQUENCE [LARGE SCALE GENOMIC DNA]</scope>
    <source>
        <strain evidence="1 2">PCC 8005</strain>
    </source>
</reference>
<sequence>MRKEYYKLVRDRIPEMIRQSGGKPEIKVLSEAEYRIALRNKLREEAEEVQESDDASLLEELADILEVVESLKKSYNISDEQIQLKVDEKRAQRGGFKQKIMLLWTA</sequence>
<dbReference type="InterPro" id="IPR038735">
    <property type="entry name" value="MSMEG_1276-like_NTP-PPase_dom"/>
</dbReference>